<feature type="compositionally biased region" description="Acidic residues" evidence="11">
    <location>
        <begin position="112"/>
        <end position="135"/>
    </location>
</feature>
<evidence type="ECO:0000256" key="4">
    <source>
        <dbReference type="ARBA" id="ARBA00022552"/>
    </source>
</evidence>
<dbReference type="Pfam" id="PF06102">
    <property type="entry name" value="RRP36"/>
    <property type="match status" value="1"/>
</dbReference>
<dbReference type="GO" id="GO:0000462">
    <property type="term" value="P:maturation of SSU-rRNA from tricistronic rRNA transcript (SSU-rRNA, 5.8S rRNA, LSU-rRNA)"/>
    <property type="evidence" value="ECO:0007669"/>
    <property type="project" value="TreeGrafter"/>
</dbReference>
<evidence type="ECO:0000256" key="11">
    <source>
        <dbReference type="SAM" id="MobiDB-lite"/>
    </source>
</evidence>
<evidence type="ECO:0000256" key="3">
    <source>
        <dbReference type="ARBA" id="ARBA00022517"/>
    </source>
</evidence>
<organism evidence="12 13">
    <name type="scientific">Saccharomyces kudriavzevii (strain ATCC MYA-4449 / AS 2.2408 / CBS 8840 / NBRC 1802 / NCYC 2889)</name>
    <name type="common">Yeast</name>
    <dbReference type="NCBI Taxonomy" id="226230"/>
    <lineage>
        <taxon>Eukaryota</taxon>
        <taxon>Fungi</taxon>
        <taxon>Dikarya</taxon>
        <taxon>Ascomycota</taxon>
        <taxon>Saccharomycotina</taxon>
        <taxon>Saccharomycetes</taxon>
        <taxon>Saccharomycetales</taxon>
        <taxon>Saccharomycetaceae</taxon>
        <taxon>Saccharomyces</taxon>
    </lineage>
</organism>
<gene>
    <name evidence="12" type="primary">YOR287C</name>
    <name evidence="12" type="ORF">SKUD_173704</name>
</gene>
<evidence type="ECO:0000256" key="8">
    <source>
        <dbReference type="ARBA" id="ARBA00025053"/>
    </source>
</evidence>
<dbReference type="GO" id="GO:0030686">
    <property type="term" value="C:90S preribosome"/>
    <property type="evidence" value="ECO:0007669"/>
    <property type="project" value="TreeGrafter"/>
</dbReference>
<protein>
    <recommendedName>
        <fullName evidence="10">rRNA biogenesis protein RRP36</fullName>
    </recommendedName>
</protein>
<evidence type="ECO:0000256" key="2">
    <source>
        <dbReference type="ARBA" id="ARBA00009418"/>
    </source>
</evidence>
<proteinExistence type="inferred from homology"/>
<dbReference type="PANTHER" id="PTHR21738">
    <property type="entry name" value="RIBOSOMAL RNA PROCESSING PROTEIN 36 HOMOLOG"/>
    <property type="match status" value="1"/>
</dbReference>
<dbReference type="HOGENOM" id="CLU_048802_3_0_1"/>
<evidence type="ECO:0000256" key="7">
    <source>
        <dbReference type="ARBA" id="ARBA00023274"/>
    </source>
</evidence>
<comment type="caution">
    <text evidence="12">The sequence shown here is derived from an EMBL/GenBank/DDBJ whole genome shotgun (WGS) entry which is preliminary data.</text>
</comment>
<comment type="subcellular location">
    <subcellularLocation>
        <location evidence="1 10">Nucleus</location>
        <location evidence="1 10">Nucleolus</location>
    </subcellularLocation>
</comment>
<comment type="similarity">
    <text evidence="2 10">Belongs to the RRP36 family.</text>
</comment>
<evidence type="ECO:0000256" key="5">
    <source>
        <dbReference type="ARBA" id="ARBA00023054"/>
    </source>
</evidence>
<evidence type="ECO:0000313" key="12">
    <source>
        <dbReference type="EMBL" id="EJT43241.1"/>
    </source>
</evidence>
<keyword evidence="6 10" id="KW-0539">Nucleus</keyword>
<evidence type="ECO:0000256" key="10">
    <source>
        <dbReference type="RuleBase" id="RU368027"/>
    </source>
</evidence>
<evidence type="ECO:0000256" key="1">
    <source>
        <dbReference type="ARBA" id="ARBA00004604"/>
    </source>
</evidence>
<evidence type="ECO:0000313" key="13">
    <source>
        <dbReference type="Proteomes" id="UP000002753"/>
    </source>
</evidence>
<evidence type="ECO:0000256" key="9">
    <source>
        <dbReference type="ARBA" id="ARBA00025910"/>
    </source>
</evidence>
<dbReference type="EMBL" id="AACI03000936">
    <property type="protein sequence ID" value="EJT43241.1"/>
    <property type="molecule type" value="Genomic_DNA"/>
</dbReference>
<reference evidence="13" key="2">
    <citation type="journal article" date="2011" name="G3 (Bethesda)">
        <title>The awesome power of yeast evolutionary genetics: New genome sequences and strain resources for the Saccharomyces sensu stricto genus.</title>
        <authorList>
            <person name="Scannell D.R."/>
            <person name="Zill O.A."/>
            <person name="Rokas A."/>
            <person name="Payen C."/>
            <person name="Dunham M.J."/>
            <person name="Eisen M.B."/>
            <person name="Rine J."/>
            <person name="Johnston M."/>
            <person name="Hittinger C.T."/>
        </authorList>
    </citation>
    <scope>GENOME REANNOTATION</scope>
    <source>
        <strain evidence="13">ATCC MYA-4449 / AS 2.2408 / CBS 8840 / NBRC 1802 / NCYC 2889</strain>
    </source>
</reference>
<keyword evidence="4 10" id="KW-0698">rRNA processing</keyword>
<keyword evidence="5" id="KW-0175">Coiled coil</keyword>
<dbReference type="GO" id="GO:0005730">
    <property type="term" value="C:nucleolus"/>
    <property type="evidence" value="ECO:0007669"/>
    <property type="project" value="UniProtKB-SubCell"/>
</dbReference>
<sequence length="326" mass="39244">MSRYFNLELKRIAKKPERARQSPRRLKMSYYFKNLKPDLNSDVEEDEENLLGKILADRNKQEVEQQESSDDDLKTLSFSSLKKAETLMDEEDLKDNKPVHKKQIATTYKEESFDEDESEDKSEEETGFFEEDSGDENNYNQKASKKRSKHAPTEQSSKKRASRVRDIPGLEIPRNKRSNLYQDIRFDKSTGKAIDTSVIRKRYQFLDEYREGEIEELQKLLKDRKFLSKIDAEDREEMEQKLKSMKSRLQSMKNKDLERNILKDYENDLNKDNSTRYHLKESEKRKVVQKWKFDHMKTKQREKVMERKRKKRLGKEFKQFEFHNPR</sequence>
<dbReference type="Proteomes" id="UP000002753">
    <property type="component" value="Unassembled WGS sequence"/>
</dbReference>
<name>J5RZ04_SACK1</name>
<dbReference type="InterPro" id="IPR009292">
    <property type="entry name" value="RRP36"/>
</dbReference>
<dbReference type="PANTHER" id="PTHR21738:SF0">
    <property type="entry name" value="RIBOSOMAL RNA PROCESSING PROTEIN 36 HOMOLOG"/>
    <property type="match status" value="1"/>
</dbReference>
<keyword evidence="3 10" id="KW-0690">Ribosome biogenesis</keyword>
<comment type="subunit">
    <text evidence="9">Associates with 90S and pre-40S pre-ribosomal particles. Interacts with CKA1, CKA2, CKB1, CKB2, PWP2, UTP15, UTP17 and UTP22.</text>
</comment>
<feature type="region of interest" description="Disordered" evidence="11">
    <location>
        <begin position="85"/>
        <end position="179"/>
    </location>
</feature>
<reference evidence="12 13" key="1">
    <citation type="journal article" date="2003" name="Science">
        <title>Finding functional features in Saccharomyces genomes by phylogenetic footprinting.</title>
        <authorList>
            <person name="Cliften P.F."/>
            <person name="Sudarsanam P."/>
            <person name="Desikan A."/>
            <person name="Fulton L."/>
            <person name="Fulton B."/>
            <person name="Majors J."/>
            <person name="Waterston R."/>
            <person name="Cohen B.A."/>
            <person name="Johnston M."/>
        </authorList>
    </citation>
    <scope>NUCLEOTIDE SEQUENCE [LARGE SCALE GENOMIC DNA]</scope>
    <source>
        <strain evidence="13">ATCC MYA-4449 / AS 2.2408 / CBS 8840 / NBRC 1802 / NCYC 2889</strain>
    </source>
</reference>
<keyword evidence="7 10" id="KW-0687">Ribonucleoprotein</keyword>
<comment type="function">
    <text evidence="8 10">Component of the 90S pre-ribosome involved in the maturation of rRNAs. Required for early cleavages of the pre-RNAs in the 40S ribosomal subunit maturation pathway.</text>
</comment>
<dbReference type="AlphaFoldDB" id="J5RZ04"/>
<accession>J5RZ04</accession>
<keyword evidence="13" id="KW-1185">Reference proteome</keyword>
<dbReference type="STRING" id="226230.J5RZ04"/>
<evidence type="ECO:0000256" key="6">
    <source>
        <dbReference type="ARBA" id="ARBA00023242"/>
    </source>
</evidence>